<accession>A0A1S8KN57</accession>
<evidence type="ECO:0000256" key="3">
    <source>
        <dbReference type="ARBA" id="ARBA00022475"/>
    </source>
</evidence>
<dbReference type="EMBL" id="MUYF01000003">
    <property type="protein sequence ID" value="OOL80981.1"/>
    <property type="molecule type" value="Genomic_DNA"/>
</dbReference>
<dbReference type="AlphaFoldDB" id="A0A1S8KN57"/>
<name>A0A1S8KN57_9LACT</name>
<dbReference type="Proteomes" id="UP000190409">
    <property type="component" value="Unassembled WGS sequence"/>
</dbReference>
<organism evidence="11 12">
    <name type="scientific">Dolosigranulum pigrum</name>
    <dbReference type="NCBI Taxonomy" id="29394"/>
    <lineage>
        <taxon>Bacteria</taxon>
        <taxon>Bacillati</taxon>
        <taxon>Bacillota</taxon>
        <taxon>Bacilli</taxon>
        <taxon>Lactobacillales</taxon>
        <taxon>Carnobacteriaceae</taxon>
        <taxon>Dolosigranulum</taxon>
    </lineage>
</organism>
<keyword evidence="8" id="KW-0178">Competence</keyword>
<evidence type="ECO:0000313" key="12">
    <source>
        <dbReference type="Proteomes" id="UP000190409"/>
    </source>
</evidence>
<keyword evidence="6 10" id="KW-1133">Transmembrane helix</keyword>
<evidence type="ECO:0000256" key="1">
    <source>
        <dbReference type="ARBA" id="ARBA00004162"/>
    </source>
</evidence>
<dbReference type="GO" id="GO:0030420">
    <property type="term" value="P:establishment of competence for transformation"/>
    <property type="evidence" value="ECO:0007669"/>
    <property type="project" value="UniProtKB-KW"/>
</dbReference>
<evidence type="ECO:0000256" key="4">
    <source>
        <dbReference type="ARBA" id="ARBA00022481"/>
    </source>
</evidence>
<comment type="similarity">
    <text evidence="9">Belongs to the ComGC family.</text>
</comment>
<feature type="transmembrane region" description="Helical" evidence="10">
    <location>
        <begin position="21"/>
        <end position="41"/>
    </location>
</feature>
<evidence type="ECO:0000256" key="7">
    <source>
        <dbReference type="ARBA" id="ARBA00023136"/>
    </source>
</evidence>
<protein>
    <submittedName>
        <fullName evidence="11">Competence protein ComGC</fullName>
    </submittedName>
</protein>
<dbReference type="NCBIfam" id="TIGR02532">
    <property type="entry name" value="IV_pilin_GFxxxE"/>
    <property type="match status" value="1"/>
</dbReference>
<evidence type="ECO:0000256" key="5">
    <source>
        <dbReference type="ARBA" id="ARBA00022692"/>
    </source>
</evidence>
<evidence type="ECO:0000256" key="10">
    <source>
        <dbReference type="SAM" id="Phobius"/>
    </source>
</evidence>
<evidence type="ECO:0000256" key="8">
    <source>
        <dbReference type="ARBA" id="ARBA00023287"/>
    </source>
</evidence>
<comment type="subcellular location">
    <subcellularLocation>
        <location evidence="1">Cell membrane</location>
        <topology evidence="1">Single-pass membrane protein</topology>
    </subcellularLocation>
    <subcellularLocation>
        <location evidence="2">Cell surface</location>
    </subcellularLocation>
</comment>
<dbReference type="GO" id="GO:0009986">
    <property type="term" value="C:cell surface"/>
    <property type="evidence" value="ECO:0007669"/>
    <property type="project" value="UniProtKB-SubCell"/>
</dbReference>
<dbReference type="Gene3D" id="3.30.700.10">
    <property type="entry name" value="Glycoprotein, Type 4 Pilin"/>
    <property type="match status" value="1"/>
</dbReference>
<dbReference type="NCBIfam" id="NF040999">
    <property type="entry name" value="pilin_ComGC"/>
    <property type="match status" value="1"/>
</dbReference>
<keyword evidence="7 10" id="KW-0472">Membrane</keyword>
<dbReference type="InterPro" id="IPR016940">
    <property type="entry name" value="ComGC"/>
</dbReference>
<dbReference type="GO" id="GO:0005886">
    <property type="term" value="C:plasma membrane"/>
    <property type="evidence" value="ECO:0007669"/>
    <property type="project" value="UniProtKB-SubCell"/>
</dbReference>
<evidence type="ECO:0000256" key="9">
    <source>
        <dbReference type="ARBA" id="ARBA00043982"/>
    </source>
</evidence>
<keyword evidence="4" id="KW-0488">Methylation</keyword>
<keyword evidence="3" id="KW-1003">Cell membrane</keyword>
<proteinExistence type="inferred from homology"/>
<dbReference type="InterPro" id="IPR045584">
    <property type="entry name" value="Pilin-like"/>
</dbReference>
<evidence type="ECO:0000256" key="6">
    <source>
        <dbReference type="ARBA" id="ARBA00022989"/>
    </source>
</evidence>
<evidence type="ECO:0000256" key="2">
    <source>
        <dbReference type="ARBA" id="ARBA00004241"/>
    </source>
</evidence>
<sequence length="107" mass="12102">MKIFKQQWNKWIKKLKSTKAFTLLEMAIVLFIISALLLIIIPNIGSHRESASDTGNEALQTVIDTQADLYELSENTRPDSLQTLHNGGYLTDDQLQKAQEANLTISR</sequence>
<dbReference type="InterPro" id="IPR012902">
    <property type="entry name" value="N_methyl_site"/>
</dbReference>
<gene>
    <name evidence="11" type="ORF">BWX42_03685</name>
</gene>
<evidence type="ECO:0000313" key="11">
    <source>
        <dbReference type="EMBL" id="OOL80981.1"/>
    </source>
</evidence>
<keyword evidence="5 10" id="KW-0812">Transmembrane</keyword>
<dbReference type="SUPFAM" id="SSF54523">
    <property type="entry name" value="Pili subunits"/>
    <property type="match status" value="1"/>
</dbReference>
<comment type="caution">
    <text evidence="11">The sequence shown here is derived from an EMBL/GenBank/DDBJ whole genome shotgun (WGS) entry which is preliminary data.</text>
</comment>
<reference evidence="11 12" key="1">
    <citation type="submission" date="2017-01" db="EMBL/GenBank/DDBJ databases">
        <title>Complete Genome Sequence of Dolosigranulum pigrum isolated from a Patient with interstitial lung disease.</title>
        <authorList>
            <person name="Mukhopadhyay R."/>
            <person name="Joaquin J."/>
            <person name="Hogue R."/>
            <person name="Fitzgerald S."/>
            <person name="Jospin G."/>
            <person name="Eisen J.A."/>
            <person name="Chaturvedi V."/>
        </authorList>
    </citation>
    <scope>NUCLEOTIDE SEQUENCE [LARGE SCALE GENOMIC DNA]</scope>
    <source>
        <strain evidence="11 12">15S00348</strain>
    </source>
</reference>
<dbReference type="PIRSF" id="PIRSF029928">
    <property type="entry name" value="Late_competence_ComGC"/>
    <property type="match status" value="1"/>
</dbReference>